<proteinExistence type="predicted"/>
<dbReference type="EMBL" id="CP001874">
    <property type="protein sequence ID" value="ADG89931.1"/>
    <property type="molecule type" value="Genomic_DNA"/>
</dbReference>
<keyword evidence="3" id="KW-1185">Reference proteome</keyword>
<sequence length="44" mass="4816">MTGRIAAHRAVPPTRPVESTLPRRADLRSPTYAAPRPAHTVSPR</sequence>
<reference evidence="2 3" key="1">
    <citation type="submission" date="2010-01" db="EMBL/GenBank/DDBJ databases">
        <title>The complete genome of Thermobispora bispora DSM 43833.</title>
        <authorList>
            <consortium name="US DOE Joint Genome Institute (JGI-PGF)"/>
            <person name="Lucas S."/>
            <person name="Copeland A."/>
            <person name="Lapidus A."/>
            <person name="Glavina del Rio T."/>
            <person name="Dalin E."/>
            <person name="Tice H."/>
            <person name="Bruce D."/>
            <person name="Goodwin L."/>
            <person name="Pitluck S."/>
            <person name="Kyrpides N."/>
            <person name="Mavromatis K."/>
            <person name="Ivanova N."/>
            <person name="Mikhailova N."/>
            <person name="Chertkov O."/>
            <person name="Brettin T."/>
            <person name="Detter J.C."/>
            <person name="Han C."/>
            <person name="Larimer F."/>
            <person name="Land M."/>
            <person name="Hauser L."/>
            <person name="Markowitz V."/>
            <person name="Cheng J.-F."/>
            <person name="Hugenholtz P."/>
            <person name="Woyke T."/>
            <person name="Wu D."/>
            <person name="Jando M."/>
            <person name="Schneider S."/>
            <person name="Klenk H.-P."/>
            <person name="Eisen J.A."/>
        </authorList>
    </citation>
    <scope>NUCLEOTIDE SEQUENCE [LARGE SCALE GENOMIC DNA]</scope>
    <source>
        <strain evidence="3">ATCC 19993 / DSM 43833 / CBS 139.67 / JCM 10125 / KCTC 9307 / NBRC 14880 / R51</strain>
    </source>
</reference>
<evidence type="ECO:0000313" key="2">
    <source>
        <dbReference type="EMBL" id="ADG89931.1"/>
    </source>
</evidence>
<evidence type="ECO:0000313" key="3">
    <source>
        <dbReference type="Proteomes" id="UP000006640"/>
    </source>
</evidence>
<organism evidence="2 3">
    <name type="scientific">Thermobispora bispora (strain ATCC 19993 / DSM 43833 / CBS 139.67 / JCM 10125 / KCTC 9307 / NBRC 14880 / R51)</name>
    <dbReference type="NCBI Taxonomy" id="469371"/>
    <lineage>
        <taxon>Bacteria</taxon>
        <taxon>Bacillati</taxon>
        <taxon>Actinomycetota</taxon>
        <taxon>Actinomycetes</taxon>
        <taxon>Streptosporangiales</taxon>
        <taxon>Streptosporangiaceae</taxon>
        <taxon>Thermobispora</taxon>
    </lineage>
</organism>
<gene>
    <name evidence="2" type="ordered locus">Tbis_3241</name>
</gene>
<feature type="region of interest" description="Disordered" evidence="1">
    <location>
        <begin position="1"/>
        <end position="44"/>
    </location>
</feature>
<accession>D6Y8W9</accession>
<dbReference type="Proteomes" id="UP000006640">
    <property type="component" value="Chromosome"/>
</dbReference>
<dbReference type="HOGENOM" id="CLU_3223198_0_0_11"/>
<dbReference type="AlphaFoldDB" id="D6Y8W9"/>
<evidence type="ECO:0000256" key="1">
    <source>
        <dbReference type="SAM" id="MobiDB-lite"/>
    </source>
</evidence>
<dbReference type="KEGG" id="tbi:Tbis_3241"/>
<name>D6Y8W9_THEBD</name>
<protein>
    <submittedName>
        <fullName evidence="2">Uncharacterized protein</fullName>
    </submittedName>
</protein>